<keyword evidence="2" id="KW-1185">Reference proteome</keyword>
<organism evidence="1 2">
    <name type="scientific">Thlaspi arvense</name>
    <name type="common">Field penny-cress</name>
    <dbReference type="NCBI Taxonomy" id="13288"/>
    <lineage>
        <taxon>Eukaryota</taxon>
        <taxon>Viridiplantae</taxon>
        <taxon>Streptophyta</taxon>
        <taxon>Embryophyta</taxon>
        <taxon>Tracheophyta</taxon>
        <taxon>Spermatophyta</taxon>
        <taxon>Magnoliopsida</taxon>
        <taxon>eudicotyledons</taxon>
        <taxon>Gunneridae</taxon>
        <taxon>Pentapetalae</taxon>
        <taxon>rosids</taxon>
        <taxon>malvids</taxon>
        <taxon>Brassicales</taxon>
        <taxon>Brassicaceae</taxon>
        <taxon>Thlaspideae</taxon>
        <taxon>Thlaspi</taxon>
    </lineage>
</organism>
<dbReference type="InterPro" id="IPR011990">
    <property type="entry name" value="TPR-like_helical_dom_sf"/>
</dbReference>
<dbReference type="InterPro" id="IPR035979">
    <property type="entry name" value="RBD_domain_sf"/>
</dbReference>
<dbReference type="SUPFAM" id="SSF54928">
    <property type="entry name" value="RNA-binding domain, RBD"/>
    <property type="match status" value="1"/>
</dbReference>
<sequence>MAGLLRDKDGVPQLEKVAQKMKDDGVAPNADTYNIQIRRLVKLNENSRAADVVIRMRADGFHGDYATIMTIFHTDTLDKKTLDESFRNMVLDSFSGNFRKLFPSGEKTFDESFRNRFQFRVPEYEYVFSTMNQSYRVALNSDLLSSVKLFRKILDVVALKTPKLRGQAWVAFTEVTAASNAVPHMQNFPFHDKAMVMINHKEIQWRGLPRTSLSDIEELKVFNPTFWVPKLV</sequence>
<dbReference type="Proteomes" id="UP000836841">
    <property type="component" value="Chromosome 1"/>
</dbReference>
<accession>A0AAU9RER5</accession>
<dbReference type="Gene3D" id="1.25.40.10">
    <property type="entry name" value="Tetratricopeptide repeat domain"/>
    <property type="match status" value="1"/>
</dbReference>
<dbReference type="Gene3D" id="3.30.70.330">
    <property type="match status" value="1"/>
</dbReference>
<name>A0AAU9RER5_THLAR</name>
<protein>
    <submittedName>
        <fullName evidence="1">Uncharacterized protein</fullName>
    </submittedName>
</protein>
<dbReference type="EMBL" id="OU466857">
    <property type="protein sequence ID" value="CAH2038070.1"/>
    <property type="molecule type" value="Genomic_DNA"/>
</dbReference>
<dbReference type="AlphaFoldDB" id="A0AAU9RER5"/>
<evidence type="ECO:0000313" key="1">
    <source>
        <dbReference type="EMBL" id="CAH2038070.1"/>
    </source>
</evidence>
<proteinExistence type="predicted"/>
<dbReference type="GO" id="GO:0003676">
    <property type="term" value="F:nucleic acid binding"/>
    <property type="evidence" value="ECO:0007669"/>
    <property type="project" value="InterPro"/>
</dbReference>
<reference evidence="1 2" key="1">
    <citation type="submission" date="2022-03" db="EMBL/GenBank/DDBJ databases">
        <authorList>
            <person name="Nunn A."/>
            <person name="Chopra R."/>
            <person name="Nunn A."/>
            <person name="Contreras Garrido A."/>
        </authorList>
    </citation>
    <scope>NUCLEOTIDE SEQUENCE [LARGE SCALE GENOMIC DNA]</scope>
</reference>
<dbReference type="InterPro" id="IPR012677">
    <property type="entry name" value="Nucleotide-bd_a/b_plait_sf"/>
</dbReference>
<gene>
    <name evidence="1" type="ORF">TAV2_LOCUS2547</name>
</gene>
<evidence type="ECO:0000313" key="2">
    <source>
        <dbReference type="Proteomes" id="UP000836841"/>
    </source>
</evidence>